<dbReference type="GO" id="GO:0005929">
    <property type="term" value="C:cilium"/>
    <property type="evidence" value="ECO:0007669"/>
    <property type="project" value="GOC"/>
</dbReference>
<dbReference type="STRING" id="7209.A0A1I7W1B0"/>
<dbReference type="GO" id="GO:0042073">
    <property type="term" value="P:intraciliary transport"/>
    <property type="evidence" value="ECO:0007669"/>
    <property type="project" value="InterPro"/>
</dbReference>
<keyword evidence="1" id="KW-1185">Reference proteome</keyword>
<dbReference type="InterPro" id="IPR015943">
    <property type="entry name" value="WD40/YVTN_repeat-like_dom_sf"/>
</dbReference>
<proteinExistence type="predicted"/>
<dbReference type="Proteomes" id="UP000095285">
    <property type="component" value="Unassembled WGS sequence"/>
</dbReference>
<protein>
    <submittedName>
        <fullName evidence="2">WD_REPEATS_REGION domain-containing protein</fullName>
    </submittedName>
</protein>
<reference evidence="1" key="1">
    <citation type="submission" date="2012-04" db="EMBL/GenBank/DDBJ databases">
        <title>The Genome Sequence of Loa loa.</title>
        <authorList>
            <consortium name="The Broad Institute Genome Sequencing Platform"/>
            <consortium name="Broad Institute Genome Sequencing Center for Infectious Disease"/>
            <person name="Nutman T.B."/>
            <person name="Fink D.L."/>
            <person name="Russ C."/>
            <person name="Young S."/>
            <person name="Zeng Q."/>
            <person name="Gargeya S."/>
            <person name="Alvarado L."/>
            <person name="Berlin A."/>
            <person name="Chapman S.B."/>
            <person name="Chen Z."/>
            <person name="Freedman E."/>
            <person name="Gellesch M."/>
            <person name="Goldberg J."/>
            <person name="Griggs A."/>
            <person name="Gujja S."/>
            <person name="Heilman E.R."/>
            <person name="Heiman D."/>
            <person name="Howarth C."/>
            <person name="Mehta T."/>
            <person name="Neiman D."/>
            <person name="Pearson M."/>
            <person name="Roberts A."/>
            <person name="Saif S."/>
            <person name="Shea T."/>
            <person name="Shenoy N."/>
            <person name="Sisk P."/>
            <person name="Stolte C."/>
            <person name="Sykes S."/>
            <person name="White J."/>
            <person name="Yandava C."/>
            <person name="Haas B."/>
            <person name="Henn M.R."/>
            <person name="Nusbaum C."/>
            <person name="Birren B."/>
        </authorList>
    </citation>
    <scope>NUCLEOTIDE SEQUENCE [LARGE SCALE GENOMIC DNA]</scope>
</reference>
<accession>A0A1I7W1B0</accession>
<dbReference type="GO" id="GO:0005868">
    <property type="term" value="C:cytoplasmic dynein complex"/>
    <property type="evidence" value="ECO:0007669"/>
    <property type="project" value="InterPro"/>
</dbReference>
<dbReference type="SMART" id="SM00320">
    <property type="entry name" value="WD40"/>
    <property type="match status" value="2"/>
</dbReference>
<dbReference type="PANTHER" id="PTHR16022:SF0">
    <property type="entry name" value="CYTOPLASMIC DYNEIN 2 INTERMEDIATE CHAIN 1"/>
    <property type="match status" value="1"/>
</dbReference>
<dbReference type="GO" id="GO:0045503">
    <property type="term" value="F:dynein light chain binding"/>
    <property type="evidence" value="ECO:0007669"/>
    <property type="project" value="InterPro"/>
</dbReference>
<organism evidence="1 2">
    <name type="scientific">Loa loa</name>
    <name type="common">Eye worm</name>
    <name type="synonym">Filaria loa</name>
    <dbReference type="NCBI Taxonomy" id="7209"/>
    <lineage>
        <taxon>Eukaryota</taxon>
        <taxon>Metazoa</taxon>
        <taxon>Ecdysozoa</taxon>
        <taxon>Nematoda</taxon>
        <taxon>Chromadorea</taxon>
        <taxon>Rhabditida</taxon>
        <taxon>Spirurina</taxon>
        <taxon>Spiruromorpha</taxon>
        <taxon>Filarioidea</taxon>
        <taxon>Onchocercidae</taxon>
        <taxon>Loa</taxon>
    </lineage>
</organism>
<sequence>MENSEVTGNSTISHIGTFDKDTSIDTVQFMHSSNSIQRKIDFTNATTINWEKMSEVERRYKMLKHLIGMGIVQFDLLDHHLIHANNFYAQMFGNTNYTQVQTQTGDDDLDCYIQTEEVDKETVWTQIPYSDDRSWYGIVNNSSDIVYHKYCNIDNPEIELFKTYHFEMEKFCKFISIAGQVFIDIMQLSSNNETKLSLEYHTSFKFSTGFRKFSLDNLVNSAKITSVFHRGNRLFVAFYVEQASSEEIINRSIIAEFDICISNAPQKILLCHNEVRCFCTSPDGISAVFVGLNDGSCMAYDLSESNSLFTTKLRWPRNGEIFPLRTAAYDTSFKAVTSKTFEEDYQFAIVAISDIPSDTDNLQTYQIVSVNEIGTIIIWVIINEESIRITDHDLGLRPGAKLRMMQTSIIRPDCVLYSSINSSRKAIVNCMTMVPTNPAQFLLGTNHGIIINFVSSKATKLIGPRIYRNDFEMVAEVMCISFSSESTFFLAGFSNGYISLYEISNIQPLLILEPAEQAKQSLLRVNPTLFYAIHSYGLLLVWDLAKSKKPESMDDLNLKDGSEVTTAELWQYVAISSNSYTNLLAIGFSNGEVHLHELSKLSTDRDSRKQNKSLSNAIKVFMDT</sequence>
<dbReference type="AlphaFoldDB" id="A0A1I7W1B0"/>
<evidence type="ECO:0000313" key="1">
    <source>
        <dbReference type="Proteomes" id="UP000095285"/>
    </source>
</evidence>
<dbReference type="GO" id="GO:0045504">
    <property type="term" value="F:dynein heavy chain binding"/>
    <property type="evidence" value="ECO:0007669"/>
    <property type="project" value="InterPro"/>
</dbReference>
<dbReference type="WBParaSite" id="EN70_8582">
    <property type="protein sequence ID" value="EN70_8582"/>
    <property type="gene ID" value="EN70_8582"/>
</dbReference>
<name>A0A1I7W1B0_LOALO</name>
<dbReference type="InterPro" id="IPR001680">
    <property type="entry name" value="WD40_rpt"/>
</dbReference>
<dbReference type="PANTHER" id="PTHR16022">
    <property type="entry name" value="WD REPEAT DOMAIN 60"/>
    <property type="match status" value="1"/>
</dbReference>
<dbReference type="SUPFAM" id="SSF50978">
    <property type="entry name" value="WD40 repeat-like"/>
    <property type="match status" value="1"/>
</dbReference>
<reference evidence="2" key="2">
    <citation type="submission" date="2016-11" db="UniProtKB">
        <authorList>
            <consortium name="WormBaseParasite"/>
        </authorList>
    </citation>
    <scope>IDENTIFICATION</scope>
</reference>
<dbReference type="InterPro" id="IPR042505">
    <property type="entry name" value="DYNC2I1"/>
</dbReference>
<evidence type="ECO:0000313" key="2">
    <source>
        <dbReference type="WBParaSite" id="EN70_8582"/>
    </source>
</evidence>
<dbReference type="InterPro" id="IPR036322">
    <property type="entry name" value="WD40_repeat_dom_sf"/>
</dbReference>
<dbReference type="Gene3D" id="2.130.10.10">
    <property type="entry name" value="YVTN repeat-like/Quinoprotein amine dehydrogenase"/>
    <property type="match status" value="1"/>
</dbReference>